<accession>A0AA39JHJ4</accession>
<dbReference type="EMBL" id="JAUEPS010000065">
    <property type="protein sequence ID" value="KAK0442272.1"/>
    <property type="molecule type" value="Genomic_DNA"/>
</dbReference>
<dbReference type="RefSeq" id="XP_060324245.1">
    <property type="nucleotide sequence ID" value="XM_060470212.1"/>
</dbReference>
<organism evidence="2 3">
    <name type="scientific">Armillaria tabescens</name>
    <name type="common">Ringless honey mushroom</name>
    <name type="synonym">Agaricus tabescens</name>
    <dbReference type="NCBI Taxonomy" id="1929756"/>
    <lineage>
        <taxon>Eukaryota</taxon>
        <taxon>Fungi</taxon>
        <taxon>Dikarya</taxon>
        <taxon>Basidiomycota</taxon>
        <taxon>Agaricomycotina</taxon>
        <taxon>Agaricomycetes</taxon>
        <taxon>Agaricomycetidae</taxon>
        <taxon>Agaricales</taxon>
        <taxon>Marasmiineae</taxon>
        <taxon>Physalacriaceae</taxon>
        <taxon>Desarmillaria</taxon>
    </lineage>
</organism>
<name>A0AA39JHJ4_ARMTA</name>
<evidence type="ECO:0000313" key="3">
    <source>
        <dbReference type="Proteomes" id="UP001175211"/>
    </source>
</evidence>
<keyword evidence="3" id="KW-1185">Reference proteome</keyword>
<protein>
    <submittedName>
        <fullName evidence="2">Uncharacterized protein</fullName>
    </submittedName>
</protein>
<feature type="region of interest" description="Disordered" evidence="1">
    <location>
        <begin position="1"/>
        <end position="39"/>
    </location>
</feature>
<dbReference type="AlphaFoldDB" id="A0AA39JHJ4"/>
<dbReference type="GeneID" id="85353760"/>
<reference evidence="2" key="1">
    <citation type="submission" date="2023-06" db="EMBL/GenBank/DDBJ databases">
        <authorList>
            <consortium name="Lawrence Berkeley National Laboratory"/>
            <person name="Ahrendt S."/>
            <person name="Sahu N."/>
            <person name="Indic B."/>
            <person name="Wong-Bajracharya J."/>
            <person name="Merenyi Z."/>
            <person name="Ke H.-M."/>
            <person name="Monk M."/>
            <person name="Kocsube S."/>
            <person name="Drula E."/>
            <person name="Lipzen A."/>
            <person name="Balint B."/>
            <person name="Henrissat B."/>
            <person name="Andreopoulos B."/>
            <person name="Martin F.M."/>
            <person name="Harder C.B."/>
            <person name="Rigling D."/>
            <person name="Ford K.L."/>
            <person name="Foster G.D."/>
            <person name="Pangilinan J."/>
            <person name="Papanicolaou A."/>
            <person name="Barry K."/>
            <person name="LaButti K."/>
            <person name="Viragh M."/>
            <person name="Koriabine M."/>
            <person name="Yan M."/>
            <person name="Riley R."/>
            <person name="Champramary S."/>
            <person name="Plett K.L."/>
            <person name="Tsai I.J."/>
            <person name="Slot J."/>
            <person name="Sipos G."/>
            <person name="Plett J."/>
            <person name="Nagy L.G."/>
            <person name="Grigoriev I.V."/>
        </authorList>
    </citation>
    <scope>NUCLEOTIDE SEQUENCE</scope>
    <source>
        <strain evidence="2">CCBAS 213</strain>
    </source>
</reference>
<dbReference type="Proteomes" id="UP001175211">
    <property type="component" value="Unassembled WGS sequence"/>
</dbReference>
<comment type="caution">
    <text evidence="2">The sequence shown here is derived from an EMBL/GenBank/DDBJ whole genome shotgun (WGS) entry which is preliminary data.</text>
</comment>
<gene>
    <name evidence="2" type="ORF">EV420DRAFT_1485396</name>
</gene>
<evidence type="ECO:0000256" key="1">
    <source>
        <dbReference type="SAM" id="MobiDB-lite"/>
    </source>
</evidence>
<evidence type="ECO:0000313" key="2">
    <source>
        <dbReference type="EMBL" id="KAK0442272.1"/>
    </source>
</evidence>
<feature type="compositionally biased region" description="Acidic residues" evidence="1">
    <location>
        <begin position="27"/>
        <end position="37"/>
    </location>
</feature>
<sequence length="230" mass="25507">MSFSPHSVRWDRPSAFESSVPQSPGVDPDEPHDDTDDGAMVLPLPRLGTTSARLARLERIVMGLPPQEGGADAVLPLHMQLRHAQEIAREALLQKDELAERVRVLQAWATLAEDAKCPVCKGLMWSAIMSLEHHDVLSLKCPICEIAVHHQPKPIRVLASMCMTLISHEAGSVAYGSFMIHDDALNSFFGDADNSHMFLLFQSTNPYLQRNPGTYVQIEPPFCFYSPLVP</sequence>
<proteinExistence type="predicted"/>